<keyword evidence="2 3" id="KW-0378">Hydrolase</keyword>
<evidence type="ECO:0000256" key="1">
    <source>
        <dbReference type="ARBA" id="ARBA00022723"/>
    </source>
</evidence>
<evidence type="ECO:0000313" key="4">
    <source>
        <dbReference type="Proteomes" id="UP001412067"/>
    </source>
</evidence>
<sequence>MRGGLQRGEQAWISERQDPSFLLTCRLSPARAAVPLFFLPNRALLYSFSQSKPFFLFPWQVNDLEGFLVTRLPSHDSRRLLRAEPLTESSLFRFSAPPITVYRLVAVDFTSPFDDHRKLTSSCRRLRLPFRRLIQIYFCFHAAASDEIQSLRCVKNFRKNNLLCAMEEAKADIVGLWALRFLINQVSSSMQLFYMAFLKGQALQFNWLYEKEAFILHTDVTFSVDFEKIEAAVEDLSREILTIQARGDKGAAKSLLQKYAQMTQPLSSALLKLESFQKQGIDEVQQAKRAVKTSANRICRGK</sequence>
<comment type="caution">
    <text evidence="3">The sequence shown here is derived from an EMBL/GenBank/DDBJ whole genome shotgun (WGS) entry which is preliminary data.</text>
</comment>
<dbReference type="GO" id="GO:0016787">
    <property type="term" value="F:hydrolase activity"/>
    <property type="evidence" value="ECO:0007669"/>
    <property type="project" value="UniProtKB-KW"/>
</dbReference>
<organism evidence="3 4">
    <name type="scientific">Platanthera guangdongensis</name>
    <dbReference type="NCBI Taxonomy" id="2320717"/>
    <lineage>
        <taxon>Eukaryota</taxon>
        <taxon>Viridiplantae</taxon>
        <taxon>Streptophyta</taxon>
        <taxon>Embryophyta</taxon>
        <taxon>Tracheophyta</taxon>
        <taxon>Spermatophyta</taxon>
        <taxon>Magnoliopsida</taxon>
        <taxon>Liliopsida</taxon>
        <taxon>Asparagales</taxon>
        <taxon>Orchidaceae</taxon>
        <taxon>Orchidoideae</taxon>
        <taxon>Orchideae</taxon>
        <taxon>Orchidinae</taxon>
        <taxon>Platanthera</taxon>
    </lineage>
</organism>
<evidence type="ECO:0000313" key="3">
    <source>
        <dbReference type="EMBL" id="KAK8966930.1"/>
    </source>
</evidence>
<keyword evidence="4" id="KW-1185">Reference proteome</keyword>
<proteinExistence type="predicted"/>
<dbReference type="EMBL" id="JBBWWR010000005">
    <property type="protein sequence ID" value="KAK8966930.1"/>
    <property type="molecule type" value="Genomic_DNA"/>
</dbReference>
<evidence type="ECO:0000256" key="2">
    <source>
        <dbReference type="ARBA" id="ARBA00022801"/>
    </source>
</evidence>
<dbReference type="PANTHER" id="PTHR23422">
    <property type="entry name" value="DIPEPTIDYL PEPTIDASE III-RELATED"/>
    <property type="match status" value="1"/>
</dbReference>
<dbReference type="InterPro" id="IPR039461">
    <property type="entry name" value="Peptidase_M49"/>
</dbReference>
<reference evidence="3 4" key="1">
    <citation type="journal article" date="2022" name="Nat. Plants">
        <title>Genomes of leafy and leafless Platanthera orchids illuminate the evolution of mycoheterotrophy.</title>
        <authorList>
            <person name="Li M.H."/>
            <person name="Liu K.W."/>
            <person name="Li Z."/>
            <person name="Lu H.C."/>
            <person name="Ye Q.L."/>
            <person name="Zhang D."/>
            <person name="Wang J.Y."/>
            <person name="Li Y.F."/>
            <person name="Zhong Z.M."/>
            <person name="Liu X."/>
            <person name="Yu X."/>
            <person name="Liu D.K."/>
            <person name="Tu X.D."/>
            <person name="Liu B."/>
            <person name="Hao Y."/>
            <person name="Liao X.Y."/>
            <person name="Jiang Y.T."/>
            <person name="Sun W.H."/>
            <person name="Chen J."/>
            <person name="Chen Y.Q."/>
            <person name="Ai Y."/>
            <person name="Zhai J.W."/>
            <person name="Wu S.S."/>
            <person name="Zhou Z."/>
            <person name="Hsiao Y.Y."/>
            <person name="Wu W.L."/>
            <person name="Chen Y.Y."/>
            <person name="Lin Y.F."/>
            <person name="Hsu J.L."/>
            <person name="Li C.Y."/>
            <person name="Wang Z.W."/>
            <person name="Zhao X."/>
            <person name="Zhong W.Y."/>
            <person name="Ma X.K."/>
            <person name="Ma L."/>
            <person name="Huang J."/>
            <person name="Chen G.Z."/>
            <person name="Huang M.Z."/>
            <person name="Huang L."/>
            <person name="Peng D.H."/>
            <person name="Luo Y.B."/>
            <person name="Zou S.Q."/>
            <person name="Chen S.P."/>
            <person name="Lan S."/>
            <person name="Tsai W.C."/>
            <person name="Van de Peer Y."/>
            <person name="Liu Z.J."/>
        </authorList>
    </citation>
    <scope>NUCLEOTIDE SEQUENCE [LARGE SCALE GENOMIC DNA]</scope>
    <source>
        <strain evidence="3">Lor288</strain>
    </source>
</reference>
<gene>
    <name evidence="3" type="primary">NUDT3</name>
    <name evidence="3" type="ORF">KSP40_PGU012062</name>
</gene>
<keyword evidence="1" id="KW-0479">Metal-binding</keyword>
<name>A0ABR2MS09_9ASPA</name>
<dbReference type="Proteomes" id="UP001412067">
    <property type="component" value="Unassembled WGS sequence"/>
</dbReference>
<dbReference type="PANTHER" id="PTHR23422:SF9">
    <property type="entry name" value="ZN-DEPENDENT HYDROLASE"/>
    <property type="match status" value="1"/>
</dbReference>
<accession>A0ABR2MS09</accession>
<protein>
    <submittedName>
        <fullName evidence="3">Nudix hydrolase 3</fullName>
    </submittedName>
</protein>